<dbReference type="InterPro" id="IPR001789">
    <property type="entry name" value="Sig_transdc_resp-reg_receiver"/>
</dbReference>
<dbReference type="InterPro" id="IPR011006">
    <property type="entry name" value="CheY-like_superfamily"/>
</dbReference>
<evidence type="ECO:0000313" key="4">
    <source>
        <dbReference type="Proteomes" id="UP000054736"/>
    </source>
</evidence>
<name>A0A0W0SMK6_9GAMM</name>
<dbReference type="SUPFAM" id="SSF52172">
    <property type="entry name" value="CheY-like"/>
    <property type="match status" value="1"/>
</dbReference>
<dbReference type="GO" id="GO:0016301">
    <property type="term" value="F:kinase activity"/>
    <property type="evidence" value="ECO:0007669"/>
    <property type="project" value="UniProtKB-KW"/>
</dbReference>
<accession>A0A0W0SMK6</accession>
<keyword evidence="3" id="KW-0808">Transferase</keyword>
<evidence type="ECO:0000259" key="2">
    <source>
        <dbReference type="PROSITE" id="PS50110"/>
    </source>
</evidence>
<dbReference type="EMBL" id="LNXY01000031">
    <property type="protein sequence ID" value="KTC84607.1"/>
    <property type="molecule type" value="Genomic_DNA"/>
</dbReference>
<feature type="modified residue" description="4-aspartylphosphate" evidence="1">
    <location>
        <position position="53"/>
    </location>
</feature>
<dbReference type="GO" id="GO:0000160">
    <property type="term" value="P:phosphorelay signal transduction system"/>
    <property type="evidence" value="ECO:0007669"/>
    <property type="project" value="InterPro"/>
</dbReference>
<evidence type="ECO:0000313" key="3">
    <source>
        <dbReference type="EMBL" id="KTC84607.1"/>
    </source>
</evidence>
<organism evidence="3 4">
    <name type="scientific">Legionella drozanskii LLAP-1</name>
    <dbReference type="NCBI Taxonomy" id="1212489"/>
    <lineage>
        <taxon>Bacteria</taxon>
        <taxon>Pseudomonadati</taxon>
        <taxon>Pseudomonadota</taxon>
        <taxon>Gammaproteobacteria</taxon>
        <taxon>Legionellales</taxon>
        <taxon>Legionellaceae</taxon>
        <taxon>Legionella</taxon>
    </lineage>
</organism>
<dbReference type="PATRIC" id="fig|1212489.4.peg.2924"/>
<keyword evidence="3" id="KW-0418">Kinase</keyword>
<gene>
    <name evidence="3" type="ORF">Ldro_2771</name>
</gene>
<feature type="domain" description="Response regulatory" evidence="2">
    <location>
        <begin position="2"/>
        <end position="116"/>
    </location>
</feature>
<sequence length="157" mass="17826">MRILIVEDNAFNAFCLSSLLEMINKQIKVKVVNDSLSALCYIAQYEVSLIILDGDLGARQDLKCNGPALADLIWLNHPYIPIIAWSDSEEMRTAFSSVFTQHNKEFNDYSCWKKEVKLDLIQQSLPFLMTQNTFNHFDDAQNTENMDNLVMASALAG</sequence>
<protein>
    <submittedName>
        <fullName evidence="3">Two component sensor and regulator histidine kinase response regulator</fullName>
    </submittedName>
</protein>
<dbReference type="RefSeq" id="WP_058497045.1">
    <property type="nucleotide sequence ID" value="NZ_CAAAIU010000004.1"/>
</dbReference>
<dbReference type="CDD" id="cd00156">
    <property type="entry name" value="REC"/>
    <property type="match status" value="1"/>
</dbReference>
<dbReference type="Pfam" id="PF00072">
    <property type="entry name" value="Response_reg"/>
    <property type="match status" value="1"/>
</dbReference>
<keyword evidence="4" id="KW-1185">Reference proteome</keyword>
<keyword evidence="1" id="KW-0597">Phosphoprotein</keyword>
<dbReference type="STRING" id="1212489.Ldro_2771"/>
<dbReference type="AlphaFoldDB" id="A0A0W0SMK6"/>
<dbReference type="Proteomes" id="UP000054736">
    <property type="component" value="Unassembled WGS sequence"/>
</dbReference>
<comment type="caution">
    <text evidence="3">The sequence shown here is derived from an EMBL/GenBank/DDBJ whole genome shotgun (WGS) entry which is preliminary data.</text>
</comment>
<dbReference type="Gene3D" id="3.40.50.2300">
    <property type="match status" value="1"/>
</dbReference>
<dbReference type="OrthoDB" id="5650835at2"/>
<dbReference type="PROSITE" id="PS50110">
    <property type="entry name" value="RESPONSE_REGULATORY"/>
    <property type="match status" value="1"/>
</dbReference>
<evidence type="ECO:0000256" key="1">
    <source>
        <dbReference type="PROSITE-ProRule" id="PRU00169"/>
    </source>
</evidence>
<reference evidence="3 4" key="1">
    <citation type="submission" date="2015-11" db="EMBL/GenBank/DDBJ databases">
        <title>Genomic analysis of 38 Legionella species identifies large and diverse effector repertoires.</title>
        <authorList>
            <person name="Burstein D."/>
            <person name="Amaro F."/>
            <person name="Zusman T."/>
            <person name="Lifshitz Z."/>
            <person name="Cohen O."/>
            <person name="Gilbert J.A."/>
            <person name="Pupko T."/>
            <person name="Shuman H.A."/>
            <person name="Segal G."/>
        </authorList>
    </citation>
    <scope>NUCLEOTIDE SEQUENCE [LARGE SCALE GENOMIC DNA]</scope>
    <source>
        <strain evidence="3 4">ATCC 700990</strain>
    </source>
</reference>
<proteinExistence type="predicted"/>